<organism evidence="2 3">
    <name type="scientific">Brachionus plicatilis</name>
    <name type="common">Marine rotifer</name>
    <name type="synonym">Brachionus muelleri</name>
    <dbReference type="NCBI Taxonomy" id="10195"/>
    <lineage>
        <taxon>Eukaryota</taxon>
        <taxon>Metazoa</taxon>
        <taxon>Spiralia</taxon>
        <taxon>Gnathifera</taxon>
        <taxon>Rotifera</taxon>
        <taxon>Eurotatoria</taxon>
        <taxon>Monogononta</taxon>
        <taxon>Pseudotrocha</taxon>
        <taxon>Ploima</taxon>
        <taxon>Brachionidae</taxon>
        <taxon>Brachionus</taxon>
    </lineage>
</organism>
<evidence type="ECO:0000313" key="2">
    <source>
        <dbReference type="EMBL" id="RNA38104.1"/>
    </source>
</evidence>
<reference evidence="2 3" key="1">
    <citation type="journal article" date="2018" name="Sci. Rep.">
        <title>Genomic signatures of local adaptation to the degree of environmental predictability in rotifers.</title>
        <authorList>
            <person name="Franch-Gras L."/>
            <person name="Hahn C."/>
            <person name="Garcia-Roger E.M."/>
            <person name="Carmona M.J."/>
            <person name="Serra M."/>
            <person name="Gomez A."/>
        </authorList>
    </citation>
    <scope>NUCLEOTIDE SEQUENCE [LARGE SCALE GENOMIC DNA]</scope>
    <source>
        <strain evidence="2">HYR1</strain>
    </source>
</reference>
<dbReference type="AlphaFoldDB" id="A0A3M7SQK4"/>
<name>A0A3M7SQK4_BRAPC</name>
<comment type="caution">
    <text evidence="2">The sequence shown here is derived from an EMBL/GenBank/DDBJ whole genome shotgun (WGS) entry which is preliminary data.</text>
</comment>
<keyword evidence="3" id="KW-1185">Reference proteome</keyword>
<accession>A0A3M7SQK4</accession>
<dbReference type="EMBL" id="REGN01000923">
    <property type="protein sequence ID" value="RNA38104.1"/>
    <property type="molecule type" value="Genomic_DNA"/>
</dbReference>
<feature type="transmembrane region" description="Helical" evidence="1">
    <location>
        <begin position="12"/>
        <end position="34"/>
    </location>
</feature>
<dbReference type="Proteomes" id="UP000276133">
    <property type="component" value="Unassembled WGS sequence"/>
</dbReference>
<gene>
    <name evidence="2" type="ORF">BpHYR1_037517</name>
</gene>
<keyword evidence="1" id="KW-0812">Transmembrane</keyword>
<keyword evidence="1" id="KW-1133">Transmembrane helix</keyword>
<proteinExistence type="predicted"/>
<evidence type="ECO:0000256" key="1">
    <source>
        <dbReference type="SAM" id="Phobius"/>
    </source>
</evidence>
<protein>
    <submittedName>
        <fullName evidence="2">Uncharacterized protein</fullName>
    </submittedName>
</protein>
<evidence type="ECO:0000313" key="3">
    <source>
        <dbReference type="Proteomes" id="UP000276133"/>
    </source>
</evidence>
<sequence length="79" mass="9587">MTLFFDLRTIHYSHNSLILHSVSILFISFNNYYLNFYTNLFKNLTSKWKILVEKCQKISKYHRLVVKTLFKRALFLPLI</sequence>
<keyword evidence="1" id="KW-0472">Membrane</keyword>